<dbReference type="InterPro" id="IPR022893">
    <property type="entry name" value="Shikimate_DH_fam"/>
</dbReference>
<evidence type="ECO:0000313" key="5">
    <source>
        <dbReference type="EMBL" id="MDU0338271.1"/>
    </source>
</evidence>
<dbReference type="Proteomes" id="UP001254257">
    <property type="component" value="Unassembled WGS sequence"/>
</dbReference>
<dbReference type="SUPFAM" id="SSF53223">
    <property type="entry name" value="Aminoacid dehydrogenase-like, N-terminal domain"/>
    <property type="match status" value="1"/>
</dbReference>
<dbReference type="InterPro" id="IPR036291">
    <property type="entry name" value="NAD(P)-bd_dom_sf"/>
</dbReference>
<evidence type="ECO:0000259" key="4">
    <source>
        <dbReference type="Pfam" id="PF08501"/>
    </source>
</evidence>
<evidence type="ECO:0000313" key="6">
    <source>
        <dbReference type="Proteomes" id="UP001254257"/>
    </source>
</evidence>
<evidence type="ECO:0000256" key="1">
    <source>
        <dbReference type="ARBA" id="ARBA00004871"/>
    </source>
</evidence>
<evidence type="ECO:0000256" key="3">
    <source>
        <dbReference type="ARBA" id="ARBA00023141"/>
    </source>
</evidence>
<dbReference type="InterPro" id="IPR013708">
    <property type="entry name" value="Shikimate_DH-bd_N"/>
</dbReference>
<dbReference type="Gene3D" id="3.40.50.720">
    <property type="entry name" value="NAD(P)-binding Rossmann-like Domain"/>
    <property type="match status" value="1"/>
</dbReference>
<feature type="domain" description="Shikimate dehydrogenase substrate binding N-terminal" evidence="4">
    <location>
        <begin position="14"/>
        <end position="97"/>
    </location>
</feature>
<accession>A0ABU3S0L0</accession>
<gene>
    <name evidence="5" type="ORF">RKE40_00170</name>
</gene>
<sequence>MLDMLSGETRIFVIIGHPIAQVKSPSGITRGFVERGINAALIPIHVLPDDVDGLIAALGPVLNVDGIVVTIPHKFAARQHCTTLSDRARLLDSANVLRRGKDRAWHGDMLDGVGFVRAMRQAGGEPEGKHALLIGAGGAGSAIGLQLLDAGASELAIHDMDAGRRDALVARLSAAHPGRVRAGSADPSGFGVIANATPMGMRPDDPLPVEVEKLAPDMFIGDVITAPEVSPLLEAGRRLGCKTQTGVNMFMAQRELIVDFLEGKPV</sequence>
<organism evidence="5 6">
    <name type="scientific">Bosea rubneri</name>
    <dbReference type="NCBI Taxonomy" id="3075434"/>
    <lineage>
        <taxon>Bacteria</taxon>
        <taxon>Pseudomonadati</taxon>
        <taxon>Pseudomonadota</taxon>
        <taxon>Alphaproteobacteria</taxon>
        <taxon>Hyphomicrobiales</taxon>
        <taxon>Boseaceae</taxon>
        <taxon>Bosea</taxon>
    </lineage>
</organism>
<proteinExistence type="predicted"/>
<keyword evidence="2" id="KW-0560">Oxidoreductase</keyword>
<name>A0ABU3S0L0_9HYPH</name>
<dbReference type="PANTHER" id="PTHR21089">
    <property type="entry name" value="SHIKIMATE DEHYDROGENASE"/>
    <property type="match status" value="1"/>
</dbReference>
<dbReference type="Pfam" id="PF08501">
    <property type="entry name" value="Shikimate_dh_N"/>
    <property type="match status" value="1"/>
</dbReference>
<dbReference type="PANTHER" id="PTHR21089:SF1">
    <property type="entry name" value="BIFUNCTIONAL 3-DEHYDROQUINATE DEHYDRATASE_SHIKIMATE DEHYDROGENASE, CHLOROPLASTIC"/>
    <property type="match status" value="1"/>
</dbReference>
<dbReference type="InterPro" id="IPR046346">
    <property type="entry name" value="Aminoacid_DH-like_N_sf"/>
</dbReference>
<keyword evidence="3" id="KW-0057">Aromatic amino acid biosynthesis</keyword>
<comment type="pathway">
    <text evidence="1">Metabolic intermediate biosynthesis; chorismate biosynthesis; chorismate from D-erythrose 4-phosphate and phosphoenolpyruvate: step 4/7.</text>
</comment>
<keyword evidence="6" id="KW-1185">Reference proteome</keyword>
<comment type="caution">
    <text evidence="5">The sequence shown here is derived from an EMBL/GenBank/DDBJ whole genome shotgun (WGS) entry which is preliminary data.</text>
</comment>
<dbReference type="Gene3D" id="3.40.50.10860">
    <property type="entry name" value="Leucine Dehydrogenase, chain A, domain 1"/>
    <property type="match status" value="1"/>
</dbReference>
<keyword evidence="3" id="KW-0028">Amino-acid biosynthesis</keyword>
<protein>
    <submittedName>
        <fullName evidence="5">Shikimate dehydrogenase</fullName>
    </submittedName>
</protein>
<dbReference type="RefSeq" id="WP_316016228.1">
    <property type="nucleotide sequence ID" value="NZ_JAWDID010000001.1"/>
</dbReference>
<dbReference type="EMBL" id="JAWDID010000001">
    <property type="protein sequence ID" value="MDU0338271.1"/>
    <property type="molecule type" value="Genomic_DNA"/>
</dbReference>
<evidence type="ECO:0000256" key="2">
    <source>
        <dbReference type="ARBA" id="ARBA00023002"/>
    </source>
</evidence>
<reference evidence="5 6" key="1">
    <citation type="submission" date="2023-09" db="EMBL/GenBank/DDBJ databases">
        <title>Whole genome shotgun sequencing (WGS) of Bosea sp. ZW T0_25, isolated from stored onions (Allium cepa).</title>
        <authorList>
            <person name="Stoll D.A."/>
            <person name="Huch M."/>
        </authorList>
    </citation>
    <scope>NUCLEOTIDE SEQUENCE [LARGE SCALE GENOMIC DNA]</scope>
    <source>
        <strain evidence="5 6">ZW T0_25</strain>
    </source>
</reference>
<dbReference type="SUPFAM" id="SSF51735">
    <property type="entry name" value="NAD(P)-binding Rossmann-fold domains"/>
    <property type="match status" value="1"/>
</dbReference>